<evidence type="ECO:0000313" key="1">
    <source>
        <dbReference type="EMBL" id="CAJ1973058.1"/>
    </source>
</evidence>
<evidence type="ECO:0000313" key="2">
    <source>
        <dbReference type="Proteomes" id="UP001189624"/>
    </source>
</evidence>
<proteinExistence type="predicted"/>
<reference evidence="1" key="1">
    <citation type="submission" date="2023-10" db="EMBL/GenBank/DDBJ databases">
        <authorList>
            <person name="Domelevo Entfellner J.-B."/>
        </authorList>
    </citation>
    <scope>NUCLEOTIDE SEQUENCE</scope>
</reference>
<protein>
    <submittedName>
        <fullName evidence="1">Uncharacterized protein</fullName>
    </submittedName>
</protein>
<dbReference type="EMBL" id="OY731406">
    <property type="protein sequence ID" value="CAJ1973058.1"/>
    <property type="molecule type" value="Genomic_DNA"/>
</dbReference>
<dbReference type="Proteomes" id="UP001189624">
    <property type="component" value="Chromosome 9"/>
</dbReference>
<dbReference type="Gramene" id="rna-AYBTSS11_LOCUS25116">
    <property type="protein sequence ID" value="CAJ1973058.1"/>
    <property type="gene ID" value="gene-AYBTSS11_LOCUS25116"/>
</dbReference>
<gene>
    <name evidence="1" type="ORF">AYBTSS11_LOCUS25116</name>
</gene>
<dbReference type="AlphaFoldDB" id="A0AA86VSV7"/>
<accession>A0AA86VSV7</accession>
<sequence>MVQESLSKQKEVNCLKLNCSYCREARCAIGSVSYTCQPWKKPFSYLLRMRLASKLPLRTSSRAQHLERGDKDDEISHDAFFSDLSLNFRGGYKQCFPFERVHSIHSRLDIFRLLIFDQISDHGHALALHSHLSMVIIRIKDSTSCDCTWGILYSVSSLIIVCFACDATIAHSLASAFCQCD</sequence>
<keyword evidence="2" id="KW-1185">Reference proteome</keyword>
<name>A0AA86VSV7_9FABA</name>
<organism evidence="1 2">
    <name type="scientific">Sphenostylis stenocarpa</name>
    <dbReference type="NCBI Taxonomy" id="92480"/>
    <lineage>
        <taxon>Eukaryota</taxon>
        <taxon>Viridiplantae</taxon>
        <taxon>Streptophyta</taxon>
        <taxon>Embryophyta</taxon>
        <taxon>Tracheophyta</taxon>
        <taxon>Spermatophyta</taxon>
        <taxon>Magnoliopsida</taxon>
        <taxon>eudicotyledons</taxon>
        <taxon>Gunneridae</taxon>
        <taxon>Pentapetalae</taxon>
        <taxon>rosids</taxon>
        <taxon>fabids</taxon>
        <taxon>Fabales</taxon>
        <taxon>Fabaceae</taxon>
        <taxon>Papilionoideae</taxon>
        <taxon>50 kb inversion clade</taxon>
        <taxon>NPAAA clade</taxon>
        <taxon>indigoferoid/millettioid clade</taxon>
        <taxon>Phaseoleae</taxon>
        <taxon>Sphenostylis</taxon>
    </lineage>
</organism>